<proteinExistence type="predicted"/>
<dbReference type="Proteomes" id="UP001187192">
    <property type="component" value="Unassembled WGS sequence"/>
</dbReference>
<comment type="caution">
    <text evidence="1">The sequence shown here is derived from an EMBL/GenBank/DDBJ whole genome shotgun (WGS) entry which is preliminary data.</text>
</comment>
<accession>A0AA87ZLV6</accession>
<dbReference type="AlphaFoldDB" id="A0AA87ZLV6"/>
<dbReference type="EMBL" id="BTGU01000009">
    <property type="protein sequence ID" value="GMN39464.1"/>
    <property type="molecule type" value="Genomic_DNA"/>
</dbReference>
<evidence type="ECO:0000313" key="1">
    <source>
        <dbReference type="EMBL" id="GMN39464.1"/>
    </source>
</evidence>
<sequence>MAGDGQSTNRPLARADFLFAESMVEQRKGNRSTWASRGQQCTSSVDCITVQSLVWTEPLCQTISVLFELKSMSSN</sequence>
<name>A0AA87ZLV6_FICCA</name>
<gene>
    <name evidence="1" type="ORF">TIFTF001_008689</name>
</gene>
<evidence type="ECO:0000313" key="2">
    <source>
        <dbReference type="Proteomes" id="UP001187192"/>
    </source>
</evidence>
<reference evidence="1" key="1">
    <citation type="submission" date="2023-07" db="EMBL/GenBank/DDBJ databases">
        <title>draft genome sequence of fig (Ficus carica).</title>
        <authorList>
            <person name="Takahashi T."/>
            <person name="Nishimura K."/>
        </authorList>
    </citation>
    <scope>NUCLEOTIDE SEQUENCE</scope>
</reference>
<protein>
    <submittedName>
        <fullName evidence="1">Uncharacterized protein</fullName>
    </submittedName>
</protein>
<keyword evidence="2" id="KW-1185">Reference proteome</keyword>
<organism evidence="1 2">
    <name type="scientific">Ficus carica</name>
    <name type="common">Common fig</name>
    <dbReference type="NCBI Taxonomy" id="3494"/>
    <lineage>
        <taxon>Eukaryota</taxon>
        <taxon>Viridiplantae</taxon>
        <taxon>Streptophyta</taxon>
        <taxon>Embryophyta</taxon>
        <taxon>Tracheophyta</taxon>
        <taxon>Spermatophyta</taxon>
        <taxon>Magnoliopsida</taxon>
        <taxon>eudicotyledons</taxon>
        <taxon>Gunneridae</taxon>
        <taxon>Pentapetalae</taxon>
        <taxon>rosids</taxon>
        <taxon>fabids</taxon>
        <taxon>Rosales</taxon>
        <taxon>Moraceae</taxon>
        <taxon>Ficeae</taxon>
        <taxon>Ficus</taxon>
    </lineage>
</organism>